<dbReference type="HOGENOM" id="CLU_040416_0_2_1"/>
<dbReference type="STRING" id="294746.A5DA42"/>
<dbReference type="HAMAP" id="MF_00528">
    <property type="entry name" value="Maf"/>
    <property type="match status" value="1"/>
</dbReference>
<dbReference type="PIRSF" id="PIRSF006305">
    <property type="entry name" value="Maf"/>
    <property type="match status" value="1"/>
</dbReference>
<dbReference type="RefSeq" id="XP_001486770.2">
    <property type="nucleotide sequence ID" value="XM_001486720.1"/>
</dbReference>
<dbReference type="OrthoDB" id="10267058at2759"/>
<gene>
    <name evidence="3" type="ORF">PGUG_00147</name>
</gene>
<accession>A5DA42</accession>
<dbReference type="InterPro" id="IPR029001">
    <property type="entry name" value="ITPase-like_fam"/>
</dbReference>
<dbReference type="FunCoup" id="A5DA42">
    <property type="interactions" value="122"/>
</dbReference>
<dbReference type="SUPFAM" id="SSF52972">
    <property type="entry name" value="ITPase-like"/>
    <property type="match status" value="1"/>
</dbReference>
<name>A5DA42_PICGU</name>
<keyword evidence="2" id="KW-0378">Hydrolase</keyword>
<evidence type="ECO:0000313" key="4">
    <source>
        <dbReference type="Proteomes" id="UP000001997"/>
    </source>
</evidence>
<dbReference type="InParanoid" id="A5DA42"/>
<dbReference type="AlphaFoldDB" id="A5DA42"/>
<evidence type="ECO:0000256" key="2">
    <source>
        <dbReference type="ARBA" id="ARBA00022801"/>
    </source>
</evidence>
<sequence length="235" mass="26727">MINWSSQQCILMHRVRLRISSHIRTINMFGSKLHEELQEYELVLASTSPRRIEILETILKLTNVKIVPSFFEENISKHGLHYIEYVQQTSLGKARAVERQLETSSSHNSLIISADTIVVCNGTIYEKPGTKERQRQMFEEYRKYPMLEVVTAVNVVNCASGTLHSHTETTKLYFDIECPSHLIDAYVECGEGLQVAGGFQYQSIGNLLFSKMEGDYFNIVGLPAKGCFTLLEKSI</sequence>
<dbReference type="KEGG" id="pgu:PGUG_00147"/>
<dbReference type="EMBL" id="CH408155">
    <property type="protein sequence ID" value="EDK36049.2"/>
    <property type="molecule type" value="Genomic_DNA"/>
</dbReference>
<dbReference type="Gene3D" id="3.90.950.10">
    <property type="match status" value="1"/>
</dbReference>
<dbReference type="Proteomes" id="UP000001997">
    <property type="component" value="Unassembled WGS sequence"/>
</dbReference>
<comment type="cofactor">
    <cofactor evidence="1">
        <name>a divalent metal cation</name>
        <dbReference type="ChEBI" id="CHEBI:60240"/>
    </cofactor>
</comment>
<dbReference type="NCBIfam" id="TIGR00172">
    <property type="entry name" value="maf"/>
    <property type="match status" value="1"/>
</dbReference>
<dbReference type="PANTHER" id="PTHR43213">
    <property type="entry name" value="BIFUNCTIONAL DTTP/UTP PYROPHOSPHATASE/METHYLTRANSFERASE PROTEIN-RELATED"/>
    <property type="match status" value="1"/>
</dbReference>
<reference evidence="3 4" key="1">
    <citation type="journal article" date="2009" name="Nature">
        <title>Evolution of pathogenicity and sexual reproduction in eight Candida genomes.</title>
        <authorList>
            <person name="Butler G."/>
            <person name="Rasmussen M.D."/>
            <person name="Lin M.F."/>
            <person name="Santos M.A."/>
            <person name="Sakthikumar S."/>
            <person name="Munro C.A."/>
            <person name="Rheinbay E."/>
            <person name="Grabherr M."/>
            <person name="Forche A."/>
            <person name="Reedy J.L."/>
            <person name="Agrafioti I."/>
            <person name="Arnaud M.B."/>
            <person name="Bates S."/>
            <person name="Brown A.J."/>
            <person name="Brunke S."/>
            <person name="Costanzo M.C."/>
            <person name="Fitzpatrick D.A."/>
            <person name="de Groot P.W."/>
            <person name="Harris D."/>
            <person name="Hoyer L.L."/>
            <person name="Hube B."/>
            <person name="Klis F.M."/>
            <person name="Kodira C."/>
            <person name="Lennard N."/>
            <person name="Logue M.E."/>
            <person name="Martin R."/>
            <person name="Neiman A.M."/>
            <person name="Nikolaou E."/>
            <person name="Quail M.A."/>
            <person name="Quinn J."/>
            <person name="Santos M.C."/>
            <person name="Schmitzberger F.F."/>
            <person name="Sherlock G."/>
            <person name="Shah P."/>
            <person name="Silverstein K.A."/>
            <person name="Skrzypek M.S."/>
            <person name="Soll D."/>
            <person name="Staggs R."/>
            <person name="Stansfield I."/>
            <person name="Stumpf M.P."/>
            <person name="Sudbery P.E."/>
            <person name="Srikantha T."/>
            <person name="Zeng Q."/>
            <person name="Berman J."/>
            <person name="Berriman M."/>
            <person name="Heitman J."/>
            <person name="Gow N.A."/>
            <person name="Lorenz M.C."/>
            <person name="Birren B.W."/>
            <person name="Kellis M."/>
            <person name="Cuomo C.A."/>
        </authorList>
    </citation>
    <scope>NUCLEOTIDE SEQUENCE [LARGE SCALE GENOMIC DNA]</scope>
    <source>
        <strain evidence="4">ATCC 6260 / CBS 566 / DSM 6381 / JCM 1539 / NBRC 10279 / NRRL Y-324</strain>
    </source>
</reference>
<evidence type="ECO:0000256" key="1">
    <source>
        <dbReference type="ARBA" id="ARBA00001968"/>
    </source>
</evidence>
<dbReference type="GeneID" id="5129659"/>
<dbReference type="CDD" id="cd00555">
    <property type="entry name" value="Maf"/>
    <property type="match status" value="1"/>
</dbReference>
<keyword evidence="4" id="KW-1185">Reference proteome</keyword>
<dbReference type="Pfam" id="PF02545">
    <property type="entry name" value="Maf"/>
    <property type="match status" value="1"/>
</dbReference>
<dbReference type="GO" id="GO:0047429">
    <property type="term" value="F:nucleoside triphosphate diphosphatase activity"/>
    <property type="evidence" value="ECO:0007669"/>
    <property type="project" value="InterPro"/>
</dbReference>
<dbReference type="eggNOG" id="KOG1509">
    <property type="taxonomic scope" value="Eukaryota"/>
</dbReference>
<dbReference type="PANTHER" id="PTHR43213:SF5">
    <property type="entry name" value="BIFUNCTIONAL DTTP_UTP PYROPHOSPHATASE_METHYLTRANSFERASE PROTEIN-RELATED"/>
    <property type="match status" value="1"/>
</dbReference>
<dbReference type="OMA" id="VIGCDSV"/>
<protein>
    <recommendedName>
        <fullName evidence="5">Maf-like protein</fullName>
    </recommendedName>
</protein>
<evidence type="ECO:0000313" key="3">
    <source>
        <dbReference type="EMBL" id="EDK36049.2"/>
    </source>
</evidence>
<dbReference type="InterPro" id="IPR003697">
    <property type="entry name" value="Maf-like"/>
</dbReference>
<dbReference type="VEuPathDB" id="FungiDB:PGUG_00147"/>
<organism evidence="3 4">
    <name type="scientific">Meyerozyma guilliermondii (strain ATCC 6260 / CBS 566 / DSM 6381 / JCM 1539 / NBRC 10279 / NRRL Y-324)</name>
    <name type="common">Yeast</name>
    <name type="synonym">Candida guilliermondii</name>
    <dbReference type="NCBI Taxonomy" id="294746"/>
    <lineage>
        <taxon>Eukaryota</taxon>
        <taxon>Fungi</taxon>
        <taxon>Dikarya</taxon>
        <taxon>Ascomycota</taxon>
        <taxon>Saccharomycotina</taxon>
        <taxon>Pichiomycetes</taxon>
        <taxon>Debaryomycetaceae</taxon>
        <taxon>Meyerozyma</taxon>
    </lineage>
</organism>
<proteinExistence type="inferred from homology"/>
<evidence type="ECO:0008006" key="5">
    <source>
        <dbReference type="Google" id="ProtNLM"/>
    </source>
</evidence>